<gene>
    <name evidence="9" type="ORF">BDZ94DRAFT_1338265</name>
</gene>
<evidence type="ECO:0000259" key="8">
    <source>
        <dbReference type="PROSITE" id="PS50250"/>
    </source>
</evidence>
<keyword evidence="5" id="KW-0963">Cytoplasm</keyword>
<protein>
    <recommendedName>
        <fullName evidence="4">COP9 signalosome complex subunit 3</fullName>
    </recommendedName>
</protein>
<sequence>MAPDTFNSLDTILNQITTTNSPVALNHTLRNSIPKEARETILSSLLSGGQDPLSVLDMRENTLGALFILSARFHNTNAVPPPWPLVQEFCHTFNPDHARLAPDRVTLLARGISFYADQSNNVKAAIQPLYDLVRRYPPHPSYLTTIHPIFVMACVTSQHYSEALPILQHPITNIDTNLSDLTYNDNLLYHYTGGIALAALKRWNEAEEFFEICVSSPGSVPAALQLEAFKKLKLVQLISTGQASGGQKYAHPVLSRLFKNSPYSLLVNAYPHNKEHLQEVLEKERNLFSTEKNIGLVTQAIERAPRWALKKLTATYVTLGLSDIARAIGITEEEEVRALILSMIESNDISAQISSNGTVTFTDPPPQFTKEQVDKVLEDVQVQTAMLNALEMEMSRSKEFLSKAVKSRDDSAWIPSAEEDMYNAMGGGSNWVEDAIFS</sequence>
<dbReference type="OrthoDB" id="29061at2759"/>
<dbReference type="PANTHER" id="PTHR10758">
    <property type="entry name" value="26S PROTEASOME NON-ATPASE REGULATORY SUBUNIT 3/COP9 SIGNALOSOME COMPLEX SUBUNIT 3"/>
    <property type="match status" value="1"/>
</dbReference>
<keyword evidence="6" id="KW-0736">Signalosome</keyword>
<keyword evidence="7" id="KW-0539">Nucleus</keyword>
<dbReference type="GO" id="GO:0006511">
    <property type="term" value="P:ubiquitin-dependent protein catabolic process"/>
    <property type="evidence" value="ECO:0007669"/>
    <property type="project" value="TreeGrafter"/>
</dbReference>
<evidence type="ECO:0000256" key="3">
    <source>
        <dbReference type="ARBA" id="ARBA00007084"/>
    </source>
</evidence>
<dbReference type="PROSITE" id="PS50250">
    <property type="entry name" value="PCI"/>
    <property type="match status" value="1"/>
</dbReference>
<comment type="similarity">
    <text evidence="3">Belongs to the CSN3 family.</text>
</comment>
<dbReference type="AlphaFoldDB" id="A0A9P6CE68"/>
<dbReference type="EMBL" id="MU150362">
    <property type="protein sequence ID" value="KAF9457673.1"/>
    <property type="molecule type" value="Genomic_DNA"/>
</dbReference>
<evidence type="ECO:0000313" key="9">
    <source>
        <dbReference type="EMBL" id="KAF9457673.1"/>
    </source>
</evidence>
<dbReference type="Pfam" id="PF01399">
    <property type="entry name" value="PCI"/>
    <property type="match status" value="1"/>
</dbReference>
<evidence type="ECO:0000313" key="10">
    <source>
        <dbReference type="Proteomes" id="UP000807353"/>
    </source>
</evidence>
<evidence type="ECO:0000256" key="2">
    <source>
        <dbReference type="ARBA" id="ARBA00004496"/>
    </source>
</evidence>
<dbReference type="InterPro" id="IPR000717">
    <property type="entry name" value="PCI_dom"/>
</dbReference>
<dbReference type="GO" id="GO:0005737">
    <property type="term" value="C:cytoplasm"/>
    <property type="evidence" value="ECO:0007669"/>
    <property type="project" value="UniProtKB-SubCell"/>
</dbReference>
<evidence type="ECO:0000256" key="7">
    <source>
        <dbReference type="ARBA" id="ARBA00023242"/>
    </source>
</evidence>
<evidence type="ECO:0000256" key="1">
    <source>
        <dbReference type="ARBA" id="ARBA00004123"/>
    </source>
</evidence>
<name>A0A9P6CE68_9AGAR</name>
<organism evidence="9 10">
    <name type="scientific">Collybia nuda</name>
    <dbReference type="NCBI Taxonomy" id="64659"/>
    <lineage>
        <taxon>Eukaryota</taxon>
        <taxon>Fungi</taxon>
        <taxon>Dikarya</taxon>
        <taxon>Basidiomycota</taxon>
        <taxon>Agaricomycotina</taxon>
        <taxon>Agaricomycetes</taxon>
        <taxon>Agaricomycetidae</taxon>
        <taxon>Agaricales</taxon>
        <taxon>Tricholomatineae</taxon>
        <taxon>Clitocybaceae</taxon>
        <taxon>Collybia</taxon>
    </lineage>
</organism>
<feature type="domain" description="PCI" evidence="8">
    <location>
        <begin position="205"/>
        <end position="367"/>
    </location>
</feature>
<dbReference type="Pfam" id="PF22788">
    <property type="entry name" value="COP9_hel_rpt"/>
    <property type="match status" value="1"/>
</dbReference>
<dbReference type="GO" id="GO:0008180">
    <property type="term" value="C:COP9 signalosome"/>
    <property type="evidence" value="ECO:0007669"/>
    <property type="project" value="UniProtKB-KW"/>
</dbReference>
<evidence type="ECO:0000256" key="5">
    <source>
        <dbReference type="ARBA" id="ARBA00022490"/>
    </source>
</evidence>
<dbReference type="PANTHER" id="PTHR10758:SF1">
    <property type="entry name" value="COP9 SIGNALOSOME COMPLEX SUBUNIT 3"/>
    <property type="match status" value="1"/>
</dbReference>
<proteinExistence type="inferred from homology"/>
<evidence type="ECO:0000256" key="4">
    <source>
        <dbReference type="ARBA" id="ARBA00014878"/>
    </source>
</evidence>
<evidence type="ECO:0000256" key="6">
    <source>
        <dbReference type="ARBA" id="ARBA00022790"/>
    </source>
</evidence>
<dbReference type="InterPro" id="IPR050756">
    <property type="entry name" value="CSN3"/>
</dbReference>
<reference evidence="9" key="1">
    <citation type="submission" date="2020-11" db="EMBL/GenBank/DDBJ databases">
        <authorList>
            <consortium name="DOE Joint Genome Institute"/>
            <person name="Ahrendt S."/>
            <person name="Riley R."/>
            <person name="Andreopoulos W."/>
            <person name="Labutti K."/>
            <person name="Pangilinan J."/>
            <person name="Ruiz-Duenas F.J."/>
            <person name="Barrasa J.M."/>
            <person name="Sanchez-Garcia M."/>
            <person name="Camarero S."/>
            <person name="Miyauchi S."/>
            <person name="Serrano A."/>
            <person name="Linde D."/>
            <person name="Babiker R."/>
            <person name="Drula E."/>
            <person name="Ayuso-Fernandez I."/>
            <person name="Pacheco R."/>
            <person name="Padilla G."/>
            <person name="Ferreira P."/>
            <person name="Barriuso J."/>
            <person name="Kellner H."/>
            <person name="Castanera R."/>
            <person name="Alfaro M."/>
            <person name="Ramirez L."/>
            <person name="Pisabarro A.G."/>
            <person name="Kuo A."/>
            <person name="Tritt A."/>
            <person name="Lipzen A."/>
            <person name="He G."/>
            <person name="Yan M."/>
            <person name="Ng V."/>
            <person name="Cullen D."/>
            <person name="Martin F."/>
            <person name="Rosso M.-N."/>
            <person name="Henrissat B."/>
            <person name="Hibbett D."/>
            <person name="Martinez A.T."/>
            <person name="Grigoriev I.V."/>
        </authorList>
    </citation>
    <scope>NUCLEOTIDE SEQUENCE</scope>
    <source>
        <strain evidence="9">CBS 247.69</strain>
    </source>
</reference>
<keyword evidence="10" id="KW-1185">Reference proteome</keyword>
<comment type="subcellular location">
    <subcellularLocation>
        <location evidence="2">Cytoplasm</location>
    </subcellularLocation>
    <subcellularLocation>
        <location evidence="1">Nucleus</location>
    </subcellularLocation>
</comment>
<dbReference type="Proteomes" id="UP000807353">
    <property type="component" value="Unassembled WGS sequence"/>
</dbReference>
<dbReference type="SMART" id="SM00088">
    <property type="entry name" value="PINT"/>
    <property type="match status" value="1"/>
</dbReference>
<comment type="caution">
    <text evidence="9">The sequence shown here is derived from an EMBL/GenBank/DDBJ whole genome shotgun (WGS) entry which is preliminary data.</text>
</comment>
<accession>A0A9P6CE68</accession>
<dbReference type="InterPro" id="IPR055089">
    <property type="entry name" value="COP9_N"/>
</dbReference>